<dbReference type="OrthoDB" id="1700726at2759"/>
<evidence type="ECO:0000256" key="5">
    <source>
        <dbReference type="ARBA" id="ARBA00036813"/>
    </source>
</evidence>
<dbReference type="SUPFAM" id="SSF56801">
    <property type="entry name" value="Acetyl-CoA synthetase-like"/>
    <property type="match status" value="1"/>
</dbReference>
<dbReference type="PANTHER" id="PTHR43272:SF83">
    <property type="entry name" value="ACYL-COA SYNTHETASE LONG-CHAIN, ISOFORM J"/>
    <property type="match status" value="1"/>
</dbReference>
<evidence type="ECO:0000259" key="6">
    <source>
        <dbReference type="Pfam" id="PF00501"/>
    </source>
</evidence>
<name>A0A1Y2FIG3_PROLT</name>
<dbReference type="RefSeq" id="XP_040726008.1">
    <property type="nucleotide sequence ID" value="XM_040868200.1"/>
</dbReference>
<dbReference type="Pfam" id="PF00501">
    <property type="entry name" value="AMP-binding"/>
    <property type="match status" value="1"/>
</dbReference>
<dbReference type="GO" id="GO:0005886">
    <property type="term" value="C:plasma membrane"/>
    <property type="evidence" value="ECO:0007669"/>
    <property type="project" value="TreeGrafter"/>
</dbReference>
<dbReference type="Proteomes" id="UP000193685">
    <property type="component" value="Unassembled WGS sequence"/>
</dbReference>
<evidence type="ECO:0000256" key="4">
    <source>
        <dbReference type="ARBA" id="ARBA00022840"/>
    </source>
</evidence>
<reference evidence="7 8" key="1">
    <citation type="submission" date="2016-07" db="EMBL/GenBank/DDBJ databases">
        <title>Pervasive Adenine N6-methylation of Active Genes in Fungi.</title>
        <authorList>
            <consortium name="DOE Joint Genome Institute"/>
            <person name="Mondo S.J."/>
            <person name="Dannebaum R.O."/>
            <person name="Kuo R.C."/>
            <person name="Labutti K."/>
            <person name="Haridas S."/>
            <person name="Kuo A."/>
            <person name="Salamov A."/>
            <person name="Ahrendt S.R."/>
            <person name="Lipzen A."/>
            <person name="Sullivan W."/>
            <person name="Andreopoulos W.B."/>
            <person name="Clum A."/>
            <person name="Lindquist E."/>
            <person name="Daum C."/>
            <person name="Ramamoorthy G.K."/>
            <person name="Gryganskyi A."/>
            <person name="Culley D."/>
            <person name="Magnuson J.K."/>
            <person name="James T.Y."/>
            <person name="O'Malley M.A."/>
            <person name="Stajich J.E."/>
            <person name="Spatafora J.W."/>
            <person name="Visel A."/>
            <person name="Grigoriev I.V."/>
        </authorList>
    </citation>
    <scope>NUCLEOTIDE SEQUENCE [LARGE SCALE GENOMIC DNA]</scope>
    <source>
        <strain evidence="7 8">12-1054</strain>
    </source>
</reference>
<dbReference type="PROSITE" id="PS00455">
    <property type="entry name" value="AMP_BINDING"/>
    <property type="match status" value="1"/>
</dbReference>
<comment type="caution">
    <text evidence="7">The sequence shown here is derived from an EMBL/GenBank/DDBJ whole genome shotgun (WGS) entry which is preliminary data.</text>
</comment>
<dbReference type="InterPro" id="IPR000873">
    <property type="entry name" value="AMP-dep_synth/lig_dom"/>
</dbReference>
<dbReference type="InterPro" id="IPR020845">
    <property type="entry name" value="AMP-binding_CS"/>
</dbReference>
<evidence type="ECO:0000313" key="8">
    <source>
        <dbReference type="Proteomes" id="UP000193685"/>
    </source>
</evidence>
<dbReference type="PANTHER" id="PTHR43272">
    <property type="entry name" value="LONG-CHAIN-FATTY-ACID--COA LIGASE"/>
    <property type="match status" value="1"/>
</dbReference>
<proteinExistence type="inferred from homology"/>
<dbReference type="STRING" id="56484.A0A1Y2FIG3"/>
<keyword evidence="3" id="KW-0547">Nucleotide-binding</keyword>
<dbReference type="EMBL" id="MCFI01000007">
    <property type="protein sequence ID" value="ORY83713.1"/>
    <property type="molecule type" value="Genomic_DNA"/>
</dbReference>
<evidence type="ECO:0000256" key="2">
    <source>
        <dbReference type="ARBA" id="ARBA00022598"/>
    </source>
</evidence>
<dbReference type="InterPro" id="IPR042099">
    <property type="entry name" value="ANL_N_sf"/>
</dbReference>
<keyword evidence="4" id="KW-0067">ATP-binding</keyword>
<dbReference type="Gene3D" id="3.40.50.12780">
    <property type="entry name" value="N-terminal domain of ligase-like"/>
    <property type="match status" value="1"/>
</dbReference>
<evidence type="ECO:0000313" key="7">
    <source>
        <dbReference type="EMBL" id="ORY83713.1"/>
    </source>
</evidence>
<gene>
    <name evidence="7" type="ORF">BCR37DRAFT_356681</name>
</gene>
<dbReference type="OMA" id="WEWLASI"/>
<evidence type="ECO:0000256" key="1">
    <source>
        <dbReference type="ARBA" id="ARBA00006432"/>
    </source>
</evidence>
<organism evidence="7 8">
    <name type="scientific">Protomyces lactucae-debilis</name>
    <dbReference type="NCBI Taxonomy" id="2754530"/>
    <lineage>
        <taxon>Eukaryota</taxon>
        <taxon>Fungi</taxon>
        <taxon>Dikarya</taxon>
        <taxon>Ascomycota</taxon>
        <taxon>Taphrinomycotina</taxon>
        <taxon>Taphrinomycetes</taxon>
        <taxon>Taphrinales</taxon>
        <taxon>Protomycetaceae</taxon>
        <taxon>Protomyces</taxon>
    </lineage>
</organism>
<dbReference type="GO" id="GO:0005524">
    <property type="term" value="F:ATP binding"/>
    <property type="evidence" value="ECO:0007669"/>
    <property type="project" value="UniProtKB-KW"/>
</dbReference>
<protein>
    <recommendedName>
        <fullName evidence="6">AMP-dependent synthetase/ligase domain-containing protein</fullName>
    </recommendedName>
</protein>
<evidence type="ECO:0000256" key="3">
    <source>
        <dbReference type="ARBA" id="ARBA00022741"/>
    </source>
</evidence>
<dbReference type="GO" id="GO:0005811">
    <property type="term" value="C:lipid droplet"/>
    <property type="evidence" value="ECO:0007669"/>
    <property type="project" value="TreeGrafter"/>
</dbReference>
<keyword evidence="8" id="KW-1185">Reference proteome</keyword>
<dbReference type="GO" id="GO:0004467">
    <property type="term" value="F:long-chain fatty acid-CoA ligase activity"/>
    <property type="evidence" value="ECO:0007669"/>
    <property type="project" value="UniProtKB-EC"/>
</dbReference>
<feature type="domain" description="AMP-dependent synthetase/ligase" evidence="6">
    <location>
        <begin position="88"/>
        <end position="500"/>
    </location>
</feature>
<comment type="similarity">
    <text evidence="1">Belongs to the ATP-dependent AMP-binding enzyme family.</text>
</comment>
<dbReference type="AlphaFoldDB" id="A0A1Y2FIG3"/>
<accession>A0A1Y2FIG3</accession>
<comment type="catalytic activity">
    <reaction evidence="5">
        <text>a long-chain fatty acid + ATP + CoA = a long-chain fatty acyl-CoA + AMP + diphosphate</text>
        <dbReference type="Rhea" id="RHEA:15421"/>
        <dbReference type="ChEBI" id="CHEBI:30616"/>
        <dbReference type="ChEBI" id="CHEBI:33019"/>
        <dbReference type="ChEBI" id="CHEBI:57287"/>
        <dbReference type="ChEBI" id="CHEBI:57560"/>
        <dbReference type="ChEBI" id="CHEBI:83139"/>
        <dbReference type="ChEBI" id="CHEBI:456215"/>
        <dbReference type="EC" id="6.2.1.3"/>
    </reaction>
</comment>
<keyword evidence="2" id="KW-0436">Ligase</keyword>
<sequence length="679" mass="74637">MVQYKFSLETDEVVPQGHGKIRRSIHAADQLLTQPHPDIHTIYDIIQFAAKSFGKKNAIGWRTLIKEHVEEKTITKKVGGEDKKVQKKWTYFEYSDYKYLTFVELEEQARQLGSGLRHIGLKAGDKLEIFAGTSAFWMLMAQGANTQSMPIVTAYDTLGEEGLHHSLMETEAKAIFTDAPLLNQLLKACKDTSIRHIIYRGTPAEGIIDKLKKAFDVNVLSFEELLEQGKANMVDVVPPKADDLLCVMYTSGSTGVPKGVLLTHRNVIAAIAGVDKAMNRYINKEDFLIAFLPLAHIFEFVFENITLYWGGTLGYATVKTLTDTNMRNCKGDLGLFRPTIMVGVPAVWEMVRKGIVAKVADAPFIAQKLFWAGISAKGFLSALHLPGSGILDAVIFKKIKAATGGRLRYCLNGGAPLSKETQIFLSKILCPILAGYGLTETCATSTILPPEGWTPGVAGAPLACLECKLVDVPDAGYLTSHKPPQGEVWLRGDSITAGYLNRDEENKEAYEDGWFKTGDVGQWEPNGLLALIDRKKNLVKTLNGEYIALEKLESSYRTCALAANVCVVANDNHAKPIAVIFVNEVALKKFCDGKGLTGNHQDADDMVKDKKIRDAVYQEVVTAGKAGGLSGIELVGNVVLTDIEPTPQSKLVTSAQKLQRKPIQEKFKKEIEAAFNEID</sequence>
<dbReference type="GO" id="GO:0035336">
    <property type="term" value="P:long-chain fatty-acyl-CoA metabolic process"/>
    <property type="evidence" value="ECO:0007669"/>
    <property type="project" value="TreeGrafter"/>
</dbReference>
<dbReference type="GeneID" id="63784799"/>
<dbReference type="GO" id="GO:0005783">
    <property type="term" value="C:endoplasmic reticulum"/>
    <property type="evidence" value="ECO:0007669"/>
    <property type="project" value="TreeGrafter"/>
</dbReference>